<feature type="chain" id="PRO_5042191163" evidence="1">
    <location>
        <begin position="20"/>
        <end position="62"/>
    </location>
</feature>
<keyword evidence="1" id="KW-0732">Signal</keyword>
<name>A0AAD9J1H7_9ANNE</name>
<dbReference type="AlphaFoldDB" id="A0AAD9J1H7"/>
<evidence type="ECO:0000313" key="2">
    <source>
        <dbReference type="EMBL" id="KAK2144573.1"/>
    </source>
</evidence>
<organism evidence="2 3">
    <name type="scientific">Paralvinella palmiformis</name>
    <dbReference type="NCBI Taxonomy" id="53620"/>
    <lineage>
        <taxon>Eukaryota</taxon>
        <taxon>Metazoa</taxon>
        <taxon>Spiralia</taxon>
        <taxon>Lophotrochozoa</taxon>
        <taxon>Annelida</taxon>
        <taxon>Polychaeta</taxon>
        <taxon>Sedentaria</taxon>
        <taxon>Canalipalpata</taxon>
        <taxon>Terebellida</taxon>
        <taxon>Terebelliformia</taxon>
        <taxon>Alvinellidae</taxon>
        <taxon>Paralvinella</taxon>
    </lineage>
</organism>
<accession>A0AAD9J1H7</accession>
<sequence>MIPVQTLMICSMMLYVSYAAVSLQSSPGLMRYHKGDDVTFIWTFTDKPERIITIEITYNTYT</sequence>
<evidence type="ECO:0000256" key="1">
    <source>
        <dbReference type="SAM" id="SignalP"/>
    </source>
</evidence>
<reference evidence="2" key="1">
    <citation type="journal article" date="2023" name="Mol. Biol. Evol.">
        <title>Third-Generation Sequencing Reveals the Adaptive Role of the Epigenome in Three Deep-Sea Polychaetes.</title>
        <authorList>
            <person name="Perez M."/>
            <person name="Aroh O."/>
            <person name="Sun Y."/>
            <person name="Lan Y."/>
            <person name="Juniper S.K."/>
            <person name="Young C.R."/>
            <person name="Angers B."/>
            <person name="Qian P.Y."/>
        </authorList>
    </citation>
    <scope>NUCLEOTIDE SEQUENCE</scope>
    <source>
        <strain evidence="2">P08H-3</strain>
    </source>
</reference>
<comment type="caution">
    <text evidence="2">The sequence shown here is derived from an EMBL/GenBank/DDBJ whole genome shotgun (WGS) entry which is preliminary data.</text>
</comment>
<dbReference type="Proteomes" id="UP001208570">
    <property type="component" value="Unassembled WGS sequence"/>
</dbReference>
<evidence type="ECO:0000313" key="3">
    <source>
        <dbReference type="Proteomes" id="UP001208570"/>
    </source>
</evidence>
<gene>
    <name evidence="2" type="ORF">LSH36_745g00003</name>
</gene>
<dbReference type="EMBL" id="JAODUP010000745">
    <property type="protein sequence ID" value="KAK2144573.1"/>
    <property type="molecule type" value="Genomic_DNA"/>
</dbReference>
<proteinExistence type="predicted"/>
<protein>
    <submittedName>
        <fullName evidence="2">Uncharacterized protein</fullName>
    </submittedName>
</protein>
<feature type="signal peptide" evidence="1">
    <location>
        <begin position="1"/>
        <end position="19"/>
    </location>
</feature>
<keyword evidence="3" id="KW-1185">Reference proteome</keyword>